<evidence type="ECO:0000259" key="11">
    <source>
        <dbReference type="Pfam" id="PF02230"/>
    </source>
</evidence>
<evidence type="ECO:0000256" key="5">
    <source>
        <dbReference type="ARBA" id="ARBA00022801"/>
    </source>
</evidence>
<keyword evidence="5" id="KW-0378">Hydrolase</keyword>
<keyword evidence="10" id="KW-0472">Membrane</keyword>
<evidence type="ECO:0000256" key="8">
    <source>
        <dbReference type="ARBA" id="ARBA00031195"/>
    </source>
</evidence>
<evidence type="ECO:0000256" key="7">
    <source>
        <dbReference type="ARBA" id="ARBA00029392"/>
    </source>
</evidence>
<dbReference type="HOGENOM" id="CLU_062864_0_0_1"/>
<evidence type="ECO:0000313" key="12">
    <source>
        <dbReference type="EMBL" id="EGG08533.1"/>
    </source>
</evidence>
<evidence type="ECO:0000313" key="13">
    <source>
        <dbReference type="Proteomes" id="UP000001072"/>
    </source>
</evidence>
<dbReference type="EMBL" id="GL883100">
    <property type="protein sequence ID" value="EGG08533.1"/>
    <property type="molecule type" value="Genomic_DNA"/>
</dbReference>
<dbReference type="PANTHER" id="PTHR10655">
    <property type="entry name" value="LYSOPHOSPHOLIPASE-RELATED"/>
    <property type="match status" value="1"/>
</dbReference>
<keyword evidence="6" id="KW-0276">Fatty acid metabolism</keyword>
<keyword evidence="13" id="KW-1185">Reference proteome</keyword>
<keyword evidence="10" id="KW-0812">Transmembrane</keyword>
<dbReference type="PANTHER" id="PTHR10655:SF17">
    <property type="entry name" value="LYSOPHOSPHOLIPASE-LIKE PROTEIN 1"/>
    <property type="match status" value="1"/>
</dbReference>
<dbReference type="GeneID" id="18922456"/>
<dbReference type="InterPro" id="IPR029058">
    <property type="entry name" value="AB_hydrolase_fold"/>
</dbReference>
<dbReference type="Proteomes" id="UP000001072">
    <property type="component" value="Unassembled WGS sequence"/>
</dbReference>
<comment type="similarity">
    <text evidence="1">Belongs to the AB hydrolase superfamily. AB hydrolase 2 family.</text>
</comment>
<dbReference type="GO" id="GO:0052689">
    <property type="term" value="F:carboxylic ester hydrolase activity"/>
    <property type="evidence" value="ECO:0007669"/>
    <property type="project" value="UniProtKB-KW"/>
</dbReference>
<dbReference type="OrthoDB" id="2506865at2759"/>
<dbReference type="Pfam" id="PF02230">
    <property type="entry name" value="Abhydrolase_2"/>
    <property type="match status" value="1"/>
</dbReference>
<dbReference type="InParanoid" id="F4RG24"/>
<sequence>MSYSEYKSNSLSLEIDDQSYRKPKEPELTRLMFEPTNDHQSITPMAETEAHLSNSSTITKKRKQKTKYQCPFLILSLIITIIWFTTTFFESFLVLISSSVGLWNPKPFNQTGLSISYLDDPSQWTTLPIPIPSLPIHYETIPSNSTNSSSSHQLEEKEGWTIVLLHGAVMSLLLSLNVERPPAGVIMLSGFLPLPTQLPQMISPNRTGISSLYWLHGESDPYFPISKAQNGFESLENLKFFKSSRFQRFSKLDHRFDLFEIGFVVRWIERVVADYHP</sequence>
<feature type="domain" description="Phospholipase/carboxylesterase/thioesterase" evidence="11">
    <location>
        <begin position="167"/>
        <end position="269"/>
    </location>
</feature>
<proteinExistence type="inferred from homology"/>
<dbReference type="AlphaFoldDB" id="F4RG24"/>
<dbReference type="VEuPathDB" id="FungiDB:MELLADRAFT_104965"/>
<feature type="transmembrane region" description="Helical" evidence="10">
    <location>
        <begin position="70"/>
        <end position="96"/>
    </location>
</feature>
<keyword evidence="4" id="KW-0719">Serine esterase</keyword>
<evidence type="ECO:0000256" key="10">
    <source>
        <dbReference type="SAM" id="Phobius"/>
    </source>
</evidence>
<dbReference type="KEGG" id="mlr:MELLADRAFT_104965"/>
<dbReference type="SUPFAM" id="SSF53474">
    <property type="entry name" value="alpha/beta-Hydrolases"/>
    <property type="match status" value="1"/>
</dbReference>
<comment type="catalytic activity">
    <reaction evidence="9">
        <text>S-hexadecanoyl-L-cysteinyl-[protein] + H2O = L-cysteinyl-[protein] + hexadecanoate + H(+)</text>
        <dbReference type="Rhea" id="RHEA:19233"/>
        <dbReference type="Rhea" id="RHEA-COMP:10131"/>
        <dbReference type="Rhea" id="RHEA-COMP:11032"/>
        <dbReference type="ChEBI" id="CHEBI:7896"/>
        <dbReference type="ChEBI" id="CHEBI:15377"/>
        <dbReference type="ChEBI" id="CHEBI:15378"/>
        <dbReference type="ChEBI" id="CHEBI:29950"/>
        <dbReference type="ChEBI" id="CHEBI:74151"/>
        <dbReference type="EC" id="3.1.2.22"/>
    </reaction>
</comment>
<name>F4RG24_MELLP</name>
<dbReference type="GO" id="GO:0005737">
    <property type="term" value="C:cytoplasm"/>
    <property type="evidence" value="ECO:0007669"/>
    <property type="project" value="TreeGrafter"/>
</dbReference>
<evidence type="ECO:0000256" key="9">
    <source>
        <dbReference type="ARBA" id="ARBA00047337"/>
    </source>
</evidence>
<dbReference type="RefSeq" id="XP_007408119.1">
    <property type="nucleotide sequence ID" value="XM_007408057.1"/>
</dbReference>
<dbReference type="GO" id="GO:0008474">
    <property type="term" value="F:palmitoyl-(protein) hydrolase activity"/>
    <property type="evidence" value="ECO:0007669"/>
    <property type="project" value="UniProtKB-EC"/>
</dbReference>
<reference evidence="13" key="1">
    <citation type="journal article" date="2011" name="Proc. Natl. Acad. Sci. U.S.A.">
        <title>Obligate biotrophy features unraveled by the genomic analysis of rust fungi.</title>
        <authorList>
            <person name="Duplessis S."/>
            <person name="Cuomo C.A."/>
            <person name="Lin Y.-C."/>
            <person name="Aerts A."/>
            <person name="Tisserant E."/>
            <person name="Veneault-Fourrey C."/>
            <person name="Joly D.L."/>
            <person name="Hacquard S."/>
            <person name="Amselem J."/>
            <person name="Cantarel B.L."/>
            <person name="Chiu R."/>
            <person name="Coutinho P.M."/>
            <person name="Feau N."/>
            <person name="Field M."/>
            <person name="Frey P."/>
            <person name="Gelhaye E."/>
            <person name="Goldberg J."/>
            <person name="Grabherr M.G."/>
            <person name="Kodira C.D."/>
            <person name="Kohler A."/>
            <person name="Kuees U."/>
            <person name="Lindquist E.A."/>
            <person name="Lucas S.M."/>
            <person name="Mago R."/>
            <person name="Mauceli E."/>
            <person name="Morin E."/>
            <person name="Murat C."/>
            <person name="Pangilinan J.L."/>
            <person name="Park R."/>
            <person name="Pearson M."/>
            <person name="Quesneville H."/>
            <person name="Rouhier N."/>
            <person name="Sakthikumar S."/>
            <person name="Salamov A.A."/>
            <person name="Schmutz J."/>
            <person name="Selles B."/>
            <person name="Shapiro H."/>
            <person name="Tanguay P."/>
            <person name="Tuskan G.A."/>
            <person name="Henrissat B."/>
            <person name="Van de Peer Y."/>
            <person name="Rouze P."/>
            <person name="Ellis J.G."/>
            <person name="Dodds P.N."/>
            <person name="Schein J.E."/>
            <person name="Zhong S."/>
            <person name="Hamelin R.C."/>
            <person name="Grigoriev I.V."/>
            <person name="Szabo L.J."/>
            <person name="Martin F."/>
        </authorList>
    </citation>
    <scope>NUCLEOTIDE SEQUENCE [LARGE SCALE GENOMIC DNA]</scope>
    <source>
        <strain evidence="13">98AG31 / pathotype 3-4-7</strain>
    </source>
</reference>
<evidence type="ECO:0000256" key="6">
    <source>
        <dbReference type="ARBA" id="ARBA00022832"/>
    </source>
</evidence>
<accession>F4RG24</accession>
<keyword evidence="10" id="KW-1133">Transmembrane helix</keyword>
<evidence type="ECO:0000256" key="3">
    <source>
        <dbReference type="ARBA" id="ARBA00014923"/>
    </source>
</evidence>
<dbReference type="InterPro" id="IPR050565">
    <property type="entry name" value="LYPA1-2/EST-like"/>
</dbReference>
<dbReference type="InterPro" id="IPR003140">
    <property type="entry name" value="PLipase/COase/thioEstase"/>
</dbReference>
<dbReference type="GO" id="GO:0006631">
    <property type="term" value="P:fatty acid metabolic process"/>
    <property type="evidence" value="ECO:0007669"/>
    <property type="project" value="UniProtKB-KW"/>
</dbReference>
<evidence type="ECO:0000256" key="2">
    <source>
        <dbReference type="ARBA" id="ARBA00012423"/>
    </source>
</evidence>
<protein>
    <recommendedName>
        <fullName evidence="3">Acyl-protein thioesterase 1</fullName>
        <ecNumber evidence="2">3.1.2.22</ecNumber>
    </recommendedName>
    <alternativeName>
        <fullName evidence="8">Palmitoyl-protein hydrolase</fullName>
    </alternativeName>
</protein>
<comment type="function">
    <text evidence="7">Hydrolyzes fatty acids from S-acylated cysteine residues in proteins with a strong preference for palmitoylated G-alpha proteins over other acyl substrates. Mediates the deacylation of G-alpha proteins such as GPA1 in vivo, but has weak or no activity toward palmitoylated Ras proteins. Has weak lysophospholipase activity in vitro; however such activity may not exist in vivo.</text>
</comment>
<evidence type="ECO:0000256" key="4">
    <source>
        <dbReference type="ARBA" id="ARBA00022487"/>
    </source>
</evidence>
<gene>
    <name evidence="12" type="ORF">MELLADRAFT_104965</name>
</gene>
<organism evidence="13">
    <name type="scientific">Melampsora larici-populina (strain 98AG31 / pathotype 3-4-7)</name>
    <name type="common">Poplar leaf rust fungus</name>
    <dbReference type="NCBI Taxonomy" id="747676"/>
    <lineage>
        <taxon>Eukaryota</taxon>
        <taxon>Fungi</taxon>
        <taxon>Dikarya</taxon>
        <taxon>Basidiomycota</taxon>
        <taxon>Pucciniomycotina</taxon>
        <taxon>Pucciniomycetes</taxon>
        <taxon>Pucciniales</taxon>
        <taxon>Melampsoraceae</taxon>
        <taxon>Melampsora</taxon>
    </lineage>
</organism>
<keyword evidence="6" id="KW-0443">Lipid metabolism</keyword>
<dbReference type="Gene3D" id="3.40.50.1820">
    <property type="entry name" value="alpha/beta hydrolase"/>
    <property type="match status" value="1"/>
</dbReference>
<evidence type="ECO:0000256" key="1">
    <source>
        <dbReference type="ARBA" id="ARBA00006499"/>
    </source>
</evidence>
<dbReference type="EC" id="3.1.2.22" evidence="2"/>